<dbReference type="InterPro" id="IPR051731">
    <property type="entry name" value="DENND11/AVL9_GEFs"/>
</dbReference>
<dbReference type="Pfam" id="PF09794">
    <property type="entry name" value="Avl9"/>
    <property type="match status" value="1"/>
</dbReference>
<evidence type="ECO:0000256" key="1">
    <source>
        <dbReference type="ARBA" id="ARBA00038178"/>
    </source>
</evidence>
<dbReference type="EMBL" id="JANBQB010000008">
    <property type="protein sequence ID" value="KAJ1984911.1"/>
    <property type="molecule type" value="Genomic_DNA"/>
</dbReference>
<dbReference type="OrthoDB" id="192887at2759"/>
<name>A0A9W8BBY0_9FUNG</name>
<dbReference type="Proteomes" id="UP001151582">
    <property type="component" value="Unassembled WGS sequence"/>
</dbReference>
<keyword evidence="4" id="KW-1185">Reference proteome</keyword>
<comment type="caution">
    <text evidence="3">The sequence shown here is derived from an EMBL/GenBank/DDBJ whole genome shotgun (WGS) entry which is preliminary data.</text>
</comment>
<evidence type="ECO:0000259" key="2">
    <source>
        <dbReference type="PROSITE" id="PS50211"/>
    </source>
</evidence>
<sequence length="542" mass="60479">MATADPSTSALLGLLVVAFHHQQGPIVEYVYPPLEDPATTSVLARHITVQARSDATAEYVLEPTWASLPFYALPEGAHNHTHDLSYFHLPTTDPDPATSSDAQPRTTAVFGLSCYRQVNSSHLKVRTSDITRTFVQKAVVLLLAKPVFGFVQDRLAKATELYFGQGDFAQTKVLASCYQQVHQSLRPPIPQECFVTNTALGYCLNLFRLHSLSLLKMLLVGSKVLFVGDQAEQLCRIQYSLISVFPHALATLDHGLYADEDDPMVVTKYIAHTHLQGYLQLFSRATVLEPYFSMTQLPRFEDPTLKACFAGTCNEWVAKHARQHFDAVVELDSGRIQYSHNRHATMAAIAGLTAADRKFMDRIIKSRDHESKLTSEQAFSTDFGLFQSDDYWEDKIRHALQDYVERFLCTYQWTRVHKASRCTMDALVSDYGEAFVTAWVQSRTCAAWLDVVPNTMTPDAQYLGHPGSGSGLLEDTRLRLLQQLDESGITAGLDNSTLRKNLTSAVHTGSTVLRHRGSQTVSSVHGFLSRATSFFQDKRGHG</sequence>
<dbReference type="PANTHER" id="PTHR31017">
    <property type="entry name" value="LATE SECRETORY PATHWAY PROTEIN AVL9-RELATED"/>
    <property type="match status" value="1"/>
</dbReference>
<evidence type="ECO:0000313" key="3">
    <source>
        <dbReference type="EMBL" id="KAJ1984911.1"/>
    </source>
</evidence>
<gene>
    <name evidence="3" type="ORF">H4R34_000362</name>
</gene>
<comment type="similarity">
    <text evidence="1">Belongs to the AVL9 family.</text>
</comment>
<dbReference type="AlphaFoldDB" id="A0A9W8BBY0"/>
<dbReference type="InterPro" id="IPR018307">
    <property type="entry name" value="ABL9/DENND6_dom"/>
</dbReference>
<dbReference type="PROSITE" id="PS50211">
    <property type="entry name" value="DENN"/>
    <property type="match status" value="1"/>
</dbReference>
<dbReference type="PANTHER" id="PTHR31017:SF1">
    <property type="entry name" value="LATE SECRETORY PATHWAY PROTEIN AVL9 HOMOLOG"/>
    <property type="match status" value="1"/>
</dbReference>
<organism evidence="3 4">
    <name type="scientific">Dimargaris verticillata</name>
    <dbReference type="NCBI Taxonomy" id="2761393"/>
    <lineage>
        <taxon>Eukaryota</taxon>
        <taxon>Fungi</taxon>
        <taxon>Fungi incertae sedis</taxon>
        <taxon>Zoopagomycota</taxon>
        <taxon>Kickxellomycotina</taxon>
        <taxon>Dimargaritomycetes</taxon>
        <taxon>Dimargaritales</taxon>
        <taxon>Dimargaritaceae</taxon>
        <taxon>Dimargaris</taxon>
    </lineage>
</organism>
<dbReference type="GO" id="GO:0005737">
    <property type="term" value="C:cytoplasm"/>
    <property type="evidence" value="ECO:0007669"/>
    <property type="project" value="TreeGrafter"/>
</dbReference>
<accession>A0A9W8BBY0</accession>
<protein>
    <recommendedName>
        <fullName evidence="2">UDENN domain-containing protein</fullName>
    </recommendedName>
</protein>
<reference evidence="3" key="1">
    <citation type="submission" date="2022-07" db="EMBL/GenBank/DDBJ databases">
        <title>Phylogenomic reconstructions and comparative analyses of Kickxellomycotina fungi.</title>
        <authorList>
            <person name="Reynolds N.K."/>
            <person name="Stajich J.E."/>
            <person name="Barry K."/>
            <person name="Grigoriev I.V."/>
            <person name="Crous P."/>
            <person name="Smith M.E."/>
        </authorList>
    </citation>
    <scope>NUCLEOTIDE SEQUENCE</scope>
    <source>
        <strain evidence="3">RSA 567</strain>
    </source>
</reference>
<dbReference type="InterPro" id="IPR037516">
    <property type="entry name" value="Tripartite_DENN"/>
</dbReference>
<feature type="domain" description="UDENN" evidence="2">
    <location>
        <begin position="12"/>
        <end position="429"/>
    </location>
</feature>
<proteinExistence type="inferred from homology"/>
<evidence type="ECO:0000313" key="4">
    <source>
        <dbReference type="Proteomes" id="UP001151582"/>
    </source>
</evidence>